<dbReference type="Pfam" id="PF00639">
    <property type="entry name" value="Rotamase"/>
    <property type="match status" value="1"/>
</dbReference>
<dbReference type="Gene3D" id="3.10.50.40">
    <property type="match status" value="1"/>
</dbReference>
<dbReference type="RefSeq" id="WP_226578211.1">
    <property type="nucleotide sequence ID" value="NZ_BLAY01000024.1"/>
</dbReference>
<keyword evidence="3" id="KW-0732">Signal</keyword>
<dbReference type="EMBL" id="BLAY01000024">
    <property type="protein sequence ID" value="GET37173.1"/>
    <property type="molecule type" value="Genomic_DNA"/>
</dbReference>
<dbReference type="AlphaFoldDB" id="A0AAV3X500"/>
<dbReference type="PROSITE" id="PS50198">
    <property type="entry name" value="PPIC_PPIASE_2"/>
    <property type="match status" value="1"/>
</dbReference>
<evidence type="ECO:0000256" key="4">
    <source>
        <dbReference type="ARBA" id="ARBA00023110"/>
    </source>
</evidence>
<dbReference type="InterPro" id="IPR050245">
    <property type="entry name" value="PrsA_foldase"/>
</dbReference>
<evidence type="ECO:0000256" key="2">
    <source>
        <dbReference type="ARBA" id="ARBA00013194"/>
    </source>
</evidence>
<dbReference type="SUPFAM" id="SSF109998">
    <property type="entry name" value="Triger factor/SurA peptide-binding domain-like"/>
    <property type="match status" value="1"/>
</dbReference>
<dbReference type="InterPro" id="IPR027304">
    <property type="entry name" value="Trigger_fact/SurA_dom_sf"/>
</dbReference>
<keyword evidence="5 6" id="KW-0413">Isomerase</keyword>
<evidence type="ECO:0000256" key="5">
    <source>
        <dbReference type="ARBA" id="ARBA00023235"/>
    </source>
</evidence>
<dbReference type="EC" id="5.2.1.8" evidence="2"/>
<proteinExistence type="predicted"/>
<keyword evidence="9" id="KW-1185">Reference proteome</keyword>
<dbReference type="SUPFAM" id="SSF54534">
    <property type="entry name" value="FKBP-like"/>
    <property type="match status" value="1"/>
</dbReference>
<dbReference type="InterPro" id="IPR046357">
    <property type="entry name" value="PPIase_dom_sf"/>
</dbReference>
<evidence type="ECO:0000256" key="6">
    <source>
        <dbReference type="PROSITE-ProRule" id="PRU00278"/>
    </source>
</evidence>
<evidence type="ECO:0000256" key="3">
    <source>
        <dbReference type="ARBA" id="ARBA00022729"/>
    </source>
</evidence>
<sequence length="247" mass="28352">MAQVFQAGNKIIQAEEMLVLLGRYQMMPQFLRGLIIDEAIADINCTEEEKAAALGQLEAQYQLTTPEAKEAWLTSQNLTPEHLEEIATRPVRLEKYKQETWGHKVESYFLARKPYLDQVRYSLLRTKDLGLANELYFRIQGGEQSFAEIAKEYSQGVEANTGGLLGPVPIRQPHPLISQLLSVSKPGQLWPPRALAEWFVIVRLEQLIPAQLDDAMRRRLIDEMFESWMNEQIKQMGQLQLVETQPE</sequence>
<name>A0AAV3X500_9CYAN</name>
<evidence type="ECO:0000313" key="8">
    <source>
        <dbReference type="EMBL" id="GET37173.1"/>
    </source>
</evidence>
<evidence type="ECO:0000313" key="9">
    <source>
        <dbReference type="Proteomes" id="UP001050975"/>
    </source>
</evidence>
<protein>
    <recommendedName>
        <fullName evidence="2">peptidylprolyl isomerase</fullName>
        <ecNumber evidence="2">5.2.1.8</ecNumber>
    </recommendedName>
</protein>
<organism evidence="8 9">
    <name type="scientific">Microseira wollei NIES-4236</name>
    <dbReference type="NCBI Taxonomy" id="2530354"/>
    <lineage>
        <taxon>Bacteria</taxon>
        <taxon>Bacillati</taxon>
        <taxon>Cyanobacteriota</taxon>
        <taxon>Cyanophyceae</taxon>
        <taxon>Oscillatoriophycideae</taxon>
        <taxon>Aerosakkonematales</taxon>
        <taxon>Aerosakkonemataceae</taxon>
        <taxon>Microseira</taxon>
    </lineage>
</organism>
<dbReference type="InterPro" id="IPR000297">
    <property type="entry name" value="PPIase_PpiC"/>
</dbReference>
<comment type="caution">
    <text evidence="8">The sequence shown here is derived from an EMBL/GenBank/DDBJ whole genome shotgun (WGS) entry which is preliminary data.</text>
</comment>
<dbReference type="Proteomes" id="UP001050975">
    <property type="component" value="Unassembled WGS sequence"/>
</dbReference>
<reference evidence="8" key="1">
    <citation type="submission" date="2019-10" db="EMBL/GenBank/DDBJ databases">
        <title>Draft genome sequece of Microseira wollei NIES-4236.</title>
        <authorList>
            <person name="Yamaguchi H."/>
            <person name="Suzuki S."/>
            <person name="Kawachi M."/>
        </authorList>
    </citation>
    <scope>NUCLEOTIDE SEQUENCE</scope>
    <source>
        <strain evidence="8">NIES-4236</strain>
    </source>
</reference>
<keyword evidence="4 6" id="KW-0697">Rotamase</keyword>
<evidence type="ECO:0000256" key="1">
    <source>
        <dbReference type="ARBA" id="ARBA00000971"/>
    </source>
</evidence>
<dbReference type="GO" id="GO:0003755">
    <property type="term" value="F:peptidyl-prolyl cis-trans isomerase activity"/>
    <property type="evidence" value="ECO:0007669"/>
    <property type="project" value="UniProtKB-KW"/>
</dbReference>
<evidence type="ECO:0000259" key="7">
    <source>
        <dbReference type="PROSITE" id="PS50198"/>
    </source>
</evidence>
<dbReference type="PANTHER" id="PTHR47245:SF1">
    <property type="entry name" value="FOLDASE PROTEIN PRSA"/>
    <property type="match status" value="1"/>
</dbReference>
<comment type="catalytic activity">
    <reaction evidence="1">
        <text>[protein]-peptidylproline (omega=180) = [protein]-peptidylproline (omega=0)</text>
        <dbReference type="Rhea" id="RHEA:16237"/>
        <dbReference type="Rhea" id="RHEA-COMP:10747"/>
        <dbReference type="Rhea" id="RHEA-COMP:10748"/>
        <dbReference type="ChEBI" id="CHEBI:83833"/>
        <dbReference type="ChEBI" id="CHEBI:83834"/>
        <dbReference type="EC" id="5.2.1.8"/>
    </reaction>
</comment>
<feature type="domain" description="PpiC" evidence="7">
    <location>
        <begin position="114"/>
        <end position="206"/>
    </location>
</feature>
<gene>
    <name evidence="8" type="ORF">MiSe_19260</name>
</gene>
<dbReference type="PANTHER" id="PTHR47245">
    <property type="entry name" value="PEPTIDYLPROLYL ISOMERASE"/>
    <property type="match status" value="1"/>
</dbReference>
<accession>A0AAV3X500</accession>